<accession>A0A316KVL6</accession>
<dbReference type="RefSeq" id="WP_109664822.1">
    <property type="nucleotide sequence ID" value="NZ_QGEG01000004.1"/>
</dbReference>
<evidence type="ECO:0000313" key="1">
    <source>
        <dbReference type="EMBL" id="PWL37646.1"/>
    </source>
</evidence>
<dbReference type="AlphaFoldDB" id="A0A316KVL6"/>
<dbReference type="OrthoDB" id="979732at2"/>
<reference evidence="1 2" key="1">
    <citation type="submission" date="2018-05" db="EMBL/GenBank/DDBJ databases">
        <title>Complete genome sequence of Flagellimonas aquimarina ECD12 isolated from seaweed Ecklonia cava.</title>
        <authorList>
            <person name="Choi S."/>
            <person name="Seong C."/>
        </authorList>
    </citation>
    <scope>NUCLEOTIDE SEQUENCE [LARGE SCALE GENOMIC DNA]</scope>
    <source>
        <strain evidence="1 2">ECD12</strain>
    </source>
</reference>
<dbReference type="EMBL" id="QGEG01000004">
    <property type="protein sequence ID" value="PWL37646.1"/>
    <property type="molecule type" value="Genomic_DNA"/>
</dbReference>
<evidence type="ECO:0000313" key="2">
    <source>
        <dbReference type="Proteomes" id="UP000245762"/>
    </source>
</evidence>
<organism evidence="1 2">
    <name type="scientific">Flagellimonas aquimarina</name>
    <dbReference type="NCBI Taxonomy" id="2201895"/>
    <lineage>
        <taxon>Bacteria</taxon>
        <taxon>Pseudomonadati</taxon>
        <taxon>Bacteroidota</taxon>
        <taxon>Flavobacteriia</taxon>
        <taxon>Flavobacteriales</taxon>
        <taxon>Flavobacteriaceae</taxon>
        <taxon>Flagellimonas</taxon>
    </lineage>
</organism>
<proteinExistence type="predicted"/>
<sequence length="135" mass="15754">MLDHKKQTGKMFYQNLGKLFYAVAQADHSVHVKEIDRLKKTVRESWLQVDAIVDEYGADAAFQIESVFDWLLEYEKNGEDCYEEFEAFYNDNKKMFSEKMKYLIMSTSRAIASAFSGRNKSELILLGRLELLFKG</sequence>
<comment type="caution">
    <text evidence="1">The sequence shown here is derived from an EMBL/GenBank/DDBJ whole genome shotgun (WGS) entry which is preliminary data.</text>
</comment>
<gene>
    <name evidence="1" type="ORF">DKG77_15215</name>
</gene>
<name>A0A316KVL6_9FLAO</name>
<protein>
    <recommendedName>
        <fullName evidence="3">TerB family tellurite resistance protein</fullName>
    </recommendedName>
</protein>
<keyword evidence="2" id="KW-1185">Reference proteome</keyword>
<evidence type="ECO:0008006" key="3">
    <source>
        <dbReference type="Google" id="ProtNLM"/>
    </source>
</evidence>
<dbReference type="Proteomes" id="UP000245762">
    <property type="component" value="Unassembled WGS sequence"/>
</dbReference>